<name>A0A6P6S0I3_9EIME</name>
<feature type="compositionally biased region" description="Low complexity" evidence="1">
    <location>
        <begin position="102"/>
        <end position="114"/>
    </location>
</feature>
<dbReference type="Proteomes" id="UP000515125">
    <property type="component" value="Unplaced"/>
</dbReference>
<sequence>MSNTPPIEGKTQEQQQMLLLQQRAQTAQPHLGQQQLLQHQLQQQHQQLMQQHPIGSSSVQSMPLQQPMLQHYQQLLPPQQQQPQSSHTLHGMPQHAFSLPPQQHLHMQHLQQHQHYMHRPPLHGAPQGPPKPVTPPSTVILAAMPMEAVQIAARPGSASTVADLVREAMEAAEAAERNPESSYGAVREADEGFAEDDFLDFTEDIAALMEAFLSPSVAVAAQTLELTVQLALDFVDELVEKGLENRRQQQENCRSSSTAPRNLLPPLLAEDLLAALRSQPRKAVRCREALENYRQLEEFKCAFPEGRYLAAPTQAQTPAPPRGSSSSTPGAGLPQTQTPHGTSTVSMQPQGHSTPFDPSLGMQGTPEQPLVAMFGQTQTPRVRPQQTDATLEVPPPRLTPSAPSPLPMSI</sequence>
<feature type="compositionally biased region" description="Pro residues" evidence="1">
    <location>
        <begin position="393"/>
        <end position="410"/>
    </location>
</feature>
<feature type="compositionally biased region" description="Low complexity" evidence="1">
    <location>
        <begin position="376"/>
        <end position="387"/>
    </location>
</feature>
<evidence type="ECO:0000313" key="2">
    <source>
        <dbReference type="Proteomes" id="UP000515125"/>
    </source>
</evidence>
<feature type="region of interest" description="Disordered" evidence="1">
    <location>
        <begin position="312"/>
        <end position="410"/>
    </location>
</feature>
<dbReference type="RefSeq" id="XP_026192850.1">
    <property type="nucleotide sequence ID" value="XM_026337065.1"/>
</dbReference>
<accession>A0A6P6S0I3</accession>
<dbReference type="OrthoDB" id="348161at2759"/>
<feature type="compositionally biased region" description="Polar residues" evidence="1">
    <location>
        <begin position="323"/>
        <end position="353"/>
    </location>
</feature>
<reference evidence="3" key="1">
    <citation type="submission" date="2025-08" db="UniProtKB">
        <authorList>
            <consortium name="RefSeq"/>
        </authorList>
    </citation>
    <scope>IDENTIFICATION</scope>
</reference>
<dbReference type="GeneID" id="34619109"/>
<evidence type="ECO:0000256" key="1">
    <source>
        <dbReference type="SAM" id="MobiDB-lite"/>
    </source>
</evidence>
<protein>
    <submittedName>
        <fullName evidence="3">Uncharacterized protein LOC34619109</fullName>
    </submittedName>
</protein>
<evidence type="ECO:0000313" key="3">
    <source>
        <dbReference type="RefSeq" id="XP_026192850.1"/>
    </source>
</evidence>
<organism evidence="2 3">
    <name type="scientific">Cyclospora cayetanensis</name>
    <dbReference type="NCBI Taxonomy" id="88456"/>
    <lineage>
        <taxon>Eukaryota</taxon>
        <taxon>Sar</taxon>
        <taxon>Alveolata</taxon>
        <taxon>Apicomplexa</taxon>
        <taxon>Conoidasida</taxon>
        <taxon>Coccidia</taxon>
        <taxon>Eucoccidiorida</taxon>
        <taxon>Eimeriorina</taxon>
        <taxon>Eimeriidae</taxon>
        <taxon>Cyclospora</taxon>
    </lineage>
</organism>
<dbReference type="AlphaFoldDB" id="A0A6P6S0I3"/>
<proteinExistence type="predicted"/>
<gene>
    <name evidence="3" type="primary">LOC34619109</name>
</gene>
<keyword evidence="2" id="KW-1185">Reference proteome</keyword>
<feature type="region of interest" description="Disordered" evidence="1">
    <location>
        <begin position="77"/>
        <end position="136"/>
    </location>
</feature>